<keyword evidence="11" id="KW-1185">Reference proteome</keyword>
<protein>
    <recommendedName>
        <fullName evidence="4 8">Pyruvate dehydrogenase E1 component subunit alpha</fullName>
        <ecNumber evidence="3 8">1.2.4.1</ecNumber>
    </recommendedName>
</protein>
<evidence type="ECO:0000256" key="8">
    <source>
        <dbReference type="RuleBase" id="RU361139"/>
    </source>
</evidence>
<comment type="catalytic activity">
    <reaction evidence="8">
        <text>N(6)-[(R)-lipoyl]-L-lysyl-[protein] + pyruvate + H(+) = N(6)-[(R)-S(8)-acetyldihydrolipoyl]-L-lysyl-[protein] + CO2</text>
        <dbReference type="Rhea" id="RHEA:19189"/>
        <dbReference type="Rhea" id="RHEA-COMP:10474"/>
        <dbReference type="Rhea" id="RHEA-COMP:10478"/>
        <dbReference type="ChEBI" id="CHEBI:15361"/>
        <dbReference type="ChEBI" id="CHEBI:15378"/>
        <dbReference type="ChEBI" id="CHEBI:16526"/>
        <dbReference type="ChEBI" id="CHEBI:83099"/>
        <dbReference type="ChEBI" id="CHEBI:83111"/>
        <dbReference type="EC" id="1.2.4.1"/>
    </reaction>
</comment>
<evidence type="ECO:0000256" key="7">
    <source>
        <dbReference type="ARBA" id="ARBA00023317"/>
    </source>
</evidence>
<dbReference type="SUPFAM" id="SSF52518">
    <property type="entry name" value="Thiamin diphosphate-binding fold (THDP-binding)"/>
    <property type="match status" value="1"/>
</dbReference>
<dbReference type="Gene3D" id="3.40.50.970">
    <property type="match status" value="1"/>
</dbReference>
<keyword evidence="7 8" id="KW-0670">Pyruvate</keyword>
<name>A0A1H9JXE6_FLAFI</name>
<evidence type="ECO:0000313" key="10">
    <source>
        <dbReference type="EMBL" id="SEQ91454.1"/>
    </source>
</evidence>
<dbReference type="InterPro" id="IPR029061">
    <property type="entry name" value="THDP-binding"/>
</dbReference>
<reference evidence="11" key="1">
    <citation type="submission" date="2016-10" db="EMBL/GenBank/DDBJ databases">
        <authorList>
            <person name="Varghese N."/>
            <person name="Submissions S."/>
        </authorList>
    </citation>
    <scope>NUCLEOTIDE SEQUENCE [LARGE SCALE GENOMIC DNA]</scope>
    <source>
        <strain evidence="11">DSM 15719</strain>
    </source>
</reference>
<dbReference type="Proteomes" id="UP000183658">
    <property type="component" value="Unassembled WGS sequence"/>
</dbReference>
<evidence type="ECO:0000256" key="5">
    <source>
        <dbReference type="ARBA" id="ARBA00023002"/>
    </source>
</evidence>
<evidence type="ECO:0000256" key="1">
    <source>
        <dbReference type="ARBA" id="ARBA00001964"/>
    </source>
</evidence>
<gene>
    <name evidence="8" type="primary">pdhA</name>
    <name evidence="10" type="ORF">SAMN05444355_10591</name>
</gene>
<dbReference type="PANTHER" id="PTHR11516">
    <property type="entry name" value="PYRUVATE DEHYDROGENASE E1 COMPONENT, ALPHA SUBUNIT BACTERIAL AND ORGANELLAR"/>
    <property type="match status" value="1"/>
</dbReference>
<dbReference type="RefSeq" id="WP_074723218.1">
    <property type="nucleotide sequence ID" value="NZ_CBCRVS010000004.1"/>
</dbReference>
<comment type="function">
    <text evidence="8">The pyruvate dehydrogenase complex catalyzes the overall conversion of pyruvate to acetyl-CoA and CO(2).</text>
</comment>
<evidence type="ECO:0000256" key="2">
    <source>
        <dbReference type="ARBA" id="ARBA00011870"/>
    </source>
</evidence>
<dbReference type="EMBL" id="FOFZ01000005">
    <property type="protein sequence ID" value="SEQ91454.1"/>
    <property type="molecule type" value="Genomic_DNA"/>
</dbReference>
<dbReference type="OrthoDB" id="9766715at2"/>
<dbReference type="GO" id="GO:0006086">
    <property type="term" value="P:pyruvate decarboxylation to acetyl-CoA"/>
    <property type="evidence" value="ECO:0007669"/>
    <property type="project" value="InterPro"/>
</dbReference>
<sequence>MSQSATIAKPMEIKKALLLLYQMLLIRRFEEKAAEQYTKSKIRGFLHLYTGEEAVAVGVIQAITEEDNVLCTYREHGHALARGIDADVIMAEMYGKMEGCSLGRGGSMHLFDVSKKFYGGNAIVSGHLPLAVGMALASKKQKKENITVCFFGEGAAAEGEFHEAMNLAALWKVPLLFVCENNLYAMGTAIRHSHSETHIEKKGAAYGIEAEAVDGMDLMAVIDAANTATQKVRSSGKPYLLVCNTYRFKAHSMFDAELYRAKKEVDEWKKRDPIPTFKNYLLKQKWITPAEITAFEQKIETKVQLAVDFAEAGTWEPIAELTKFTYSENKMQ</sequence>
<dbReference type="InterPro" id="IPR001017">
    <property type="entry name" value="DH_E1"/>
</dbReference>
<evidence type="ECO:0000256" key="4">
    <source>
        <dbReference type="ARBA" id="ARBA00014159"/>
    </source>
</evidence>
<evidence type="ECO:0000313" key="11">
    <source>
        <dbReference type="Proteomes" id="UP000183658"/>
    </source>
</evidence>
<evidence type="ECO:0000256" key="3">
    <source>
        <dbReference type="ARBA" id="ARBA00012281"/>
    </source>
</evidence>
<organism evidence="10 11">
    <name type="scientific">Flavobacterium frigoris</name>
    <dbReference type="NCBI Taxonomy" id="229204"/>
    <lineage>
        <taxon>Bacteria</taxon>
        <taxon>Pseudomonadati</taxon>
        <taxon>Bacteroidota</taxon>
        <taxon>Flavobacteriia</taxon>
        <taxon>Flavobacteriales</taxon>
        <taxon>Flavobacteriaceae</taxon>
        <taxon>Flavobacterium</taxon>
    </lineage>
</organism>
<dbReference type="GO" id="GO:0004739">
    <property type="term" value="F:pyruvate dehydrogenase (acetyl-transferring) activity"/>
    <property type="evidence" value="ECO:0007669"/>
    <property type="project" value="UniProtKB-UniRule"/>
</dbReference>
<dbReference type="InterPro" id="IPR050642">
    <property type="entry name" value="PDH_E1_Alpha_Subunit"/>
</dbReference>
<dbReference type="InterPro" id="IPR017597">
    <property type="entry name" value="Pyrv_DH_E1_asu_subgrp-y"/>
</dbReference>
<dbReference type="CDD" id="cd02000">
    <property type="entry name" value="TPP_E1_PDC_ADC_BCADC"/>
    <property type="match status" value="1"/>
</dbReference>
<feature type="domain" description="Dehydrogenase E1 component" evidence="9">
    <location>
        <begin position="21"/>
        <end position="312"/>
    </location>
</feature>
<evidence type="ECO:0000259" key="9">
    <source>
        <dbReference type="Pfam" id="PF00676"/>
    </source>
</evidence>
<evidence type="ECO:0000256" key="6">
    <source>
        <dbReference type="ARBA" id="ARBA00023052"/>
    </source>
</evidence>
<keyword evidence="6 8" id="KW-0786">Thiamine pyrophosphate</keyword>
<comment type="cofactor">
    <cofactor evidence="1 8">
        <name>thiamine diphosphate</name>
        <dbReference type="ChEBI" id="CHEBI:58937"/>
    </cofactor>
</comment>
<comment type="subunit">
    <text evidence="2 8">Heterodimer of an alpha and a beta chain.</text>
</comment>
<dbReference type="EC" id="1.2.4.1" evidence="3 8"/>
<dbReference type="PANTHER" id="PTHR11516:SF60">
    <property type="entry name" value="PYRUVATE DEHYDROGENASE E1 COMPONENT SUBUNIT ALPHA"/>
    <property type="match status" value="1"/>
</dbReference>
<dbReference type="Pfam" id="PF00676">
    <property type="entry name" value="E1_dh"/>
    <property type="match status" value="1"/>
</dbReference>
<keyword evidence="5 8" id="KW-0560">Oxidoreductase</keyword>
<proteinExistence type="predicted"/>
<dbReference type="NCBIfam" id="TIGR03182">
    <property type="entry name" value="PDH_E1_alph_y"/>
    <property type="match status" value="1"/>
</dbReference>
<dbReference type="AlphaFoldDB" id="A0A1H9JXE6"/>
<accession>A0A1H9JXE6</accession>